<sequence>MPDTLLLLAAVGYGLAALAYFALSGLIVASWRRRPQGRLLVLATGISAAWGALLALTALGGVQPWLGLAFEVARDGAWLALMFYILHLRLPPGARLPTPLRVIRAASTVLVGYLLVASLYPGLAPSRPLVAVWAGNMGLVLLTVMGLVLTEQVYRSTRPEDRWAIKFLCLGLGGLFVYDFYLYVHAALFYAMDAQAWAARGYVAALVTPLVAVSAARNPEWAAPVGLSRRMAFHTASLFGAGIYLLLMAGAGYYLRLFGGAWGDVMQTVFVFAAAMLLILLMFSGTLRARLRVFLSKHFFSYRYDYREEWLKFTRTLTEGKPGEQLCERAVEALARLLESPGGALWMREGHAGYQRASHWNWADIQGIEPDASPFIHWLADKQWVVDLDEMKVRPDLYGDLEPPAWLRSAANAWLVVPLMLHDELLGFVVLKHSLGNVSFNWEVSDLLKVAARQAAAHLAQMRASNQLIVARQFESFNRTTTFVIHDLKNLVAQLSLLLANAEKHKHKPEFQADMLDTVENAVTRMNKVLAQLRRGSETAVAQSVPLADVLKEAAASKQAFKLRPTVELPSSSLRVRADRDQLARAIGHLLQNALEATPASGQVTLRGSEQGGRALIEVIDSGSGMDDDFIRTRLFQPFDSTKGAGMGIGAYECRETLRALGGSVEVDSVPGRGTHFRLSLPLDHNAPAGGGDAA</sequence>
<evidence type="ECO:0000256" key="4">
    <source>
        <dbReference type="SAM" id="Phobius"/>
    </source>
</evidence>
<gene>
    <name evidence="6" type="primary">prsK</name>
    <name evidence="6" type="ORF">VA613_01210</name>
</gene>
<feature type="transmembrane region" description="Helical" evidence="4">
    <location>
        <begin position="6"/>
        <end position="27"/>
    </location>
</feature>
<dbReference type="Pfam" id="PF02518">
    <property type="entry name" value="HATPase_c"/>
    <property type="match status" value="1"/>
</dbReference>
<dbReference type="Gene3D" id="3.30.565.10">
    <property type="entry name" value="Histidine kinase-like ATPase, C-terminal domain"/>
    <property type="match status" value="1"/>
</dbReference>
<feature type="transmembrane region" description="Helical" evidence="4">
    <location>
        <begin position="236"/>
        <end position="255"/>
    </location>
</feature>
<evidence type="ECO:0000313" key="7">
    <source>
        <dbReference type="Proteomes" id="UP001334732"/>
    </source>
</evidence>
<proteinExistence type="predicted"/>
<dbReference type="InterPro" id="IPR029016">
    <property type="entry name" value="GAF-like_dom_sf"/>
</dbReference>
<dbReference type="EC" id="2.7.13.3" evidence="2"/>
<dbReference type="EMBL" id="CP141769">
    <property type="protein sequence ID" value="WRS39513.1"/>
    <property type="molecule type" value="Genomic_DNA"/>
</dbReference>
<dbReference type="PRINTS" id="PR00344">
    <property type="entry name" value="BCTRLSENSOR"/>
</dbReference>
<evidence type="ECO:0000256" key="2">
    <source>
        <dbReference type="ARBA" id="ARBA00012438"/>
    </source>
</evidence>
<evidence type="ECO:0000256" key="1">
    <source>
        <dbReference type="ARBA" id="ARBA00000085"/>
    </source>
</evidence>
<dbReference type="InterPro" id="IPR004358">
    <property type="entry name" value="Sig_transdc_His_kin-like_C"/>
</dbReference>
<dbReference type="SUPFAM" id="SSF55874">
    <property type="entry name" value="ATPase domain of HSP90 chaperone/DNA topoisomerase II/histidine kinase"/>
    <property type="match status" value="1"/>
</dbReference>
<feature type="domain" description="Histidine kinase" evidence="5">
    <location>
        <begin position="483"/>
        <end position="685"/>
    </location>
</feature>
<keyword evidence="6" id="KW-0808">Transferase</keyword>
<dbReference type="Proteomes" id="UP001334732">
    <property type="component" value="Chromosome"/>
</dbReference>
<dbReference type="InterPro" id="IPR003018">
    <property type="entry name" value="GAF"/>
</dbReference>
<dbReference type="SUPFAM" id="SSF55781">
    <property type="entry name" value="GAF domain-like"/>
    <property type="match status" value="1"/>
</dbReference>
<keyword evidence="4" id="KW-1133">Transmembrane helix</keyword>
<dbReference type="PANTHER" id="PTHR43547">
    <property type="entry name" value="TWO-COMPONENT HISTIDINE KINASE"/>
    <property type="match status" value="1"/>
</dbReference>
<evidence type="ECO:0000313" key="6">
    <source>
        <dbReference type="EMBL" id="WRS39513.1"/>
    </source>
</evidence>
<dbReference type="InterPro" id="IPR036890">
    <property type="entry name" value="HATPase_C_sf"/>
</dbReference>
<feature type="transmembrane region" description="Helical" evidence="4">
    <location>
        <begin position="163"/>
        <end position="184"/>
    </location>
</feature>
<feature type="transmembrane region" description="Helical" evidence="4">
    <location>
        <begin position="39"/>
        <end position="60"/>
    </location>
</feature>
<dbReference type="Pfam" id="PF01590">
    <property type="entry name" value="GAF"/>
    <property type="match status" value="1"/>
</dbReference>
<reference evidence="6 7" key="1">
    <citation type="submission" date="2023-12" db="EMBL/GenBank/DDBJ databases">
        <title>Thiobacillus sedimentum sp. nov., a chemolithoautotrophic sulfur-oxidizing bacterium isolated from freshwater sediment.</title>
        <authorList>
            <person name="Luo J."/>
            <person name="Dai C."/>
        </authorList>
    </citation>
    <scope>NUCLEOTIDE SEQUENCE [LARGE SCALE GENOMIC DNA]</scope>
    <source>
        <strain evidence="6 7">SCUT-2</strain>
    </source>
</reference>
<evidence type="ECO:0000256" key="3">
    <source>
        <dbReference type="ARBA" id="ARBA00022553"/>
    </source>
</evidence>
<dbReference type="PROSITE" id="PS50109">
    <property type="entry name" value="HIS_KIN"/>
    <property type="match status" value="1"/>
</dbReference>
<dbReference type="SMART" id="SM00065">
    <property type="entry name" value="GAF"/>
    <property type="match status" value="1"/>
</dbReference>
<dbReference type="SMART" id="SM00387">
    <property type="entry name" value="HATPase_c"/>
    <property type="match status" value="1"/>
</dbReference>
<feature type="transmembrane region" description="Helical" evidence="4">
    <location>
        <begin position="129"/>
        <end position="151"/>
    </location>
</feature>
<dbReference type="RefSeq" id="WP_324780044.1">
    <property type="nucleotide sequence ID" value="NZ_CP141769.1"/>
</dbReference>
<organism evidence="6 7">
    <name type="scientific">Thiobacillus sedimenti</name>
    <dbReference type="NCBI Taxonomy" id="3110231"/>
    <lineage>
        <taxon>Bacteria</taxon>
        <taxon>Pseudomonadati</taxon>
        <taxon>Pseudomonadota</taxon>
        <taxon>Betaproteobacteria</taxon>
        <taxon>Nitrosomonadales</taxon>
        <taxon>Thiobacillaceae</taxon>
        <taxon>Thiobacillus</taxon>
    </lineage>
</organism>
<protein>
    <recommendedName>
        <fullName evidence="2">histidine kinase</fullName>
        <ecNumber evidence="2">2.7.13.3</ecNumber>
    </recommendedName>
</protein>
<keyword evidence="4" id="KW-0472">Membrane</keyword>
<dbReference type="InterPro" id="IPR014265">
    <property type="entry name" value="XrtA/PrsK"/>
</dbReference>
<dbReference type="PANTHER" id="PTHR43547:SF2">
    <property type="entry name" value="HYBRID SIGNAL TRANSDUCTION HISTIDINE KINASE C"/>
    <property type="match status" value="1"/>
</dbReference>
<keyword evidence="6" id="KW-0418">Kinase</keyword>
<dbReference type="Gene3D" id="3.30.450.40">
    <property type="match status" value="1"/>
</dbReference>
<keyword evidence="3" id="KW-0597">Phosphoprotein</keyword>
<keyword evidence="7" id="KW-1185">Reference proteome</keyword>
<name>A0ABZ1CNI5_9PROT</name>
<dbReference type="InterPro" id="IPR005467">
    <property type="entry name" value="His_kinase_dom"/>
</dbReference>
<accession>A0ABZ1CNI5</accession>
<keyword evidence="4" id="KW-0812">Transmembrane</keyword>
<evidence type="ECO:0000259" key="5">
    <source>
        <dbReference type="PROSITE" id="PS50109"/>
    </source>
</evidence>
<dbReference type="NCBIfam" id="TIGR02916">
    <property type="entry name" value="PEP_his_kin"/>
    <property type="match status" value="1"/>
</dbReference>
<dbReference type="GO" id="GO:0004673">
    <property type="term" value="F:protein histidine kinase activity"/>
    <property type="evidence" value="ECO:0007669"/>
    <property type="project" value="UniProtKB-EC"/>
</dbReference>
<feature type="transmembrane region" description="Helical" evidence="4">
    <location>
        <begin position="196"/>
        <end position="216"/>
    </location>
</feature>
<comment type="catalytic activity">
    <reaction evidence="1">
        <text>ATP + protein L-histidine = ADP + protein N-phospho-L-histidine.</text>
        <dbReference type="EC" id="2.7.13.3"/>
    </reaction>
</comment>
<feature type="transmembrane region" description="Helical" evidence="4">
    <location>
        <begin position="72"/>
        <end position="90"/>
    </location>
</feature>
<feature type="transmembrane region" description="Helical" evidence="4">
    <location>
        <begin position="102"/>
        <end position="123"/>
    </location>
</feature>
<feature type="transmembrane region" description="Helical" evidence="4">
    <location>
        <begin position="267"/>
        <end position="287"/>
    </location>
</feature>
<dbReference type="InterPro" id="IPR003594">
    <property type="entry name" value="HATPase_dom"/>
</dbReference>